<keyword evidence="1" id="KW-1133">Transmembrane helix</keyword>
<evidence type="ECO:0000256" key="1">
    <source>
        <dbReference type="SAM" id="Phobius"/>
    </source>
</evidence>
<dbReference type="RefSeq" id="WP_107324052.1">
    <property type="nucleotide sequence ID" value="NZ_NHSP01000084.1"/>
</dbReference>
<accession>A0A2T4JKU1</accession>
<sequence length="1105" mass="115263">MNEPAGQHDPVAGAVAARPKAVAPRPGRFGLWLILSLPLVVVAGLFVLMVLTQRPLPAPDWLVTRIEARANAAFADAVRLRLSGGADLVLDDRLVPRVRLLGVEVLRPSGLPLAVLPEVRTSLHLAPLLRGVVQPRTIRIRGAGLALRRTPEGALDLALGGALALSGVRLDGATAALAALKAAFATPALAGLERIEAEALEIRLDDARLNRVWWVSAGRLSLTQTEAALALRLGFDVGEKGTVPSSVALSLETRKDTPETRLGVTVTAVPARDLALQSPALAWLSPLEAPISGSLRSGIDATGRVGRLSATLEIGAGALVPVPGAVPAPFEGGRVVLSYDPEVAQMTVSELAVDSRALRLRASGTGSLRSVTAGLPEVLLAQVAISDLKIDPEGLFASPVVFSQGAADLRLRFDPFELDLGQVQLIEGGQRISARGQVGADAAGWRAALDLGIDRIAQDRLLRLWPVRVVPRTREWLADNVATGELRDVKAALRLAPGAEPRLALNYAFEGAEVRIIKTLPPVLDGAGFATIEGTRHTLTVERGHVTAPAGGGINVAGTEMIVPDIREKPARTEVRLHTVSTIPAALSLLDQPPFEFLAKAGYPTDLAEGRAEAVSVLNFRLAKKLRPEDVDYTVAARLLGVRSDRVVPGRLLEAPELTLAASRAGLDLSGAGQLSGVPFSARWVQKFGAENRGRSRLEARVDLSPETLAAFGIRLPEGLISGQSRGQIALDLTKGAAPRFALRSDLEGLGIAIRELGWRKAAQTRGDLAISGRLGLPPAIEALELSAPGLALKGAMTLAADGGLELARLSDLRLGNWFAGSVDLRGQGKGRTPQVTITGGWADMRRMPAGQGASGGGGAPIRLALDRVTVSDNLSLTGVAGELALGGGLSGRIVGRVNGTAPVAVTMLPAGTTGGRAFRITAEDAGAVLAAAGVFSRARGGTLDLTLVPAAAARSYDGRLGIKNLRVRDAPVLAAMLSAASGIGLLEQLNGEGLLFTTVEGDFRTTPEAVTVRSGSAVGASLGVSMAGRYLPGSGQIDMEGVVSPIYLINGIGQLISRRGEGLFGFTYRLAGSAKAPQISINPLSILTPGMFREIFRRAPPKAE</sequence>
<organism evidence="2 3">
    <name type="scientific">Phaeovulum veldkampii DSM 11550</name>
    <dbReference type="NCBI Taxonomy" id="1185920"/>
    <lineage>
        <taxon>Bacteria</taxon>
        <taxon>Pseudomonadati</taxon>
        <taxon>Pseudomonadota</taxon>
        <taxon>Alphaproteobacteria</taxon>
        <taxon>Rhodobacterales</taxon>
        <taxon>Paracoccaceae</taxon>
        <taxon>Phaeovulum</taxon>
    </lineage>
</organism>
<gene>
    <name evidence="2" type="ORF">C5F46_03895</name>
</gene>
<feature type="transmembrane region" description="Helical" evidence="1">
    <location>
        <begin position="29"/>
        <end position="51"/>
    </location>
</feature>
<keyword evidence="1" id="KW-0472">Membrane</keyword>
<evidence type="ECO:0000313" key="2">
    <source>
        <dbReference type="EMBL" id="PTE18521.1"/>
    </source>
</evidence>
<evidence type="ECO:0000313" key="3">
    <source>
        <dbReference type="Proteomes" id="UP000241899"/>
    </source>
</evidence>
<protein>
    <submittedName>
        <fullName evidence="2">Uncharacterized protein</fullName>
    </submittedName>
</protein>
<name>A0A2T4JKU1_9RHOB</name>
<reference evidence="2 3" key="1">
    <citation type="submission" date="2018-03" db="EMBL/GenBank/DDBJ databases">
        <title>Rhodobacter veldkampii.</title>
        <authorList>
            <person name="Meyer T.E."/>
            <person name="Miller S."/>
            <person name="Lodha T."/>
            <person name="Gandham S."/>
            <person name="Chintalapati S."/>
            <person name="Chintalapati V.R."/>
        </authorList>
    </citation>
    <scope>NUCLEOTIDE SEQUENCE [LARGE SCALE GENOMIC DNA]</scope>
    <source>
        <strain evidence="2 3">DSM 11550</strain>
    </source>
</reference>
<dbReference type="Proteomes" id="UP000241899">
    <property type="component" value="Unassembled WGS sequence"/>
</dbReference>
<dbReference type="OrthoDB" id="7161641at2"/>
<dbReference type="AlphaFoldDB" id="A0A2T4JKU1"/>
<comment type="caution">
    <text evidence="2">The sequence shown here is derived from an EMBL/GenBank/DDBJ whole genome shotgun (WGS) entry which is preliminary data.</text>
</comment>
<keyword evidence="3" id="KW-1185">Reference proteome</keyword>
<keyword evidence="1" id="KW-0812">Transmembrane</keyword>
<proteinExistence type="predicted"/>
<dbReference type="EMBL" id="PZKF01000006">
    <property type="protein sequence ID" value="PTE18521.1"/>
    <property type="molecule type" value="Genomic_DNA"/>
</dbReference>